<keyword evidence="1" id="KW-0812">Transmembrane</keyword>
<reference evidence="3" key="1">
    <citation type="journal article" date="2019" name="Int. J. Syst. Evol. Microbiol.">
        <title>The Global Catalogue of Microorganisms (GCM) 10K type strain sequencing project: providing services to taxonomists for standard genome sequencing and annotation.</title>
        <authorList>
            <consortium name="The Broad Institute Genomics Platform"/>
            <consortium name="The Broad Institute Genome Sequencing Center for Infectious Disease"/>
            <person name="Wu L."/>
            <person name="Ma J."/>
        </authorList>
    </citation>
    <scope>NUCLEOTIDE SEQUENCE [LARGE SCALE GENOMIC DNA]</scope>
    <source>
        <strain evidence="3">JCM 14736</strain>
    </source>
</reference>
<organism evidence="2 3">
    <name type="scientific">Leucobacter iarius</name>
    <dbReference type="NCBI Taxonomy" id="333963"/>
    <lineage>
        <taxon>Bacteria</taxon>
        <taxon>Bacillati</taxon>
        <taxon>Actinomycetota</taxon>
        <taxon>Actinomycetes</taxon>
        <taxon>Micrococcales</taxon>
        <taxon>Microbacteriaceae</taxon>
        <taxon>Leucobacter</taxon>
    </lineage>
</organism>
<gene>
    <name evidence="2" type="ORF">GCM10009768_04030</name>
</gene>
<keyword evidence="1" id="KW-0472">Membrane</keyword>
<dbReference type="Proteomes" id="UP001500851">
    <property type="component" value="Unassembled WGS sequence"/>
</dbReference>
<comment type="caution">
    <text evidence="2">The sequence shown here is derived from an EMBL/GenBank/DDBJ whole genome shotgun (WGS) entry which is preliminary data.</text>
</comment>
<feature type="transmembrane region" description="Helical" evidence="1">
    <location>
        <begin position="87"/>
        <end position="107"/>
    </location>
</feature>
<feature type="transmembrane region" description="Helical" evidence="1">
    <location>
        <begin position="62"/>
        <end position="81"/>
    </location>
</feature>
<feature type="transmembrane region" description="Helical" evidence="1">
    <location>
        <begin position="114"/>
        <end position="132"/>
    </location>
</feature>
<name>A0ABP4XK19_9MICO</name>
<protein>
    <recommendedName>
        <fullName evidence="4">DUF308 domain-containing protein</fullName>
    </recommendedName>
</protein>
<sequence length="181" mass="18373">MRFVRASVLLVIGFAIAFSATLHEQAAFDRWLVVAALVVLGAVWACEAAASRQNPALARTAVLQSGTAIAAALVLAVLPFADQTLAMSLVVTAWAILVALLQLTTVLRGTQTRAAGLPAVLLSALLAVVVLLSRDDAVAVIGFFGGYAVVCGVFLGISAFDSRGAAADGAPADALTQGPTA</sequence>
<keyword evidence="1" id="KW-1133">Transmembrane helix</keyword>
<evidence type="ECO:0008006" key="4">
    <source>
        <dbReference type="Google" id="ProtNLM"/>
    </source>
</evidence>
<evidence type="ECO:0000313" key="3">
    <source>
        <dbReference type="Proteomes" id="UP001500851"/>
    </source>
</evidence>
<evidence type="ECO:0000256" key="1">
    <source>
        <dbReference type="SAM" id="Phobius"/>
    </source>
</evidence>
<feature type="transmembrane region" description="Helical" evidence="1">
    <location>
        <begin position="138"/>
        <end position="157"/>
    </location>
</feature>
<accession>A0ABP4XK19</accession>
<proteinExistence type="predicted"/>
<dbReference type="EMBL" id="BAAAOB010000001">
    <property type="protein sequence ID" value="GAA1778441.1"/>
    <property type="molecule type" value="Genomic_DNA"/>
</dbReference>
<feature type="transmembrane region" description="Helical" evidence="1">
    <location>
        <begin position="32"/>
        <end position="50"/>
    </location>
</feature>
<evidence type="ECO:0000313" key="2">
    <source>
        <dbReference type="EMBL" id="GAA1778441.1"/>
    </source>
</evidence>
<keyword evidence="3" id="KW-1185">Reference proteome</keyword>
<dbReference type="RefSeq" id="WP_231580822.1">
    <property type="nucleotide sequence ID" value="NZ_BAAAOB010000001.1"/>
</dbReference>